<keyword evidence="1" id="KW-0472">Membrane</keyword>
<evidence type="ECO:0008006" key="4">
    <source>
        <dbReference type="Google" id="ProtNLM"/>
    </source>
</evidence>
<reference evidence="2 3" key="1">
    <citation type="submission" date="2022-10" db="EMBL/GenBank/DDBJ databases">
        <title>Description of Fervidibacillus gen. nov. in the family Fervidibacillaceae fam. nov. with two species, Fervidibacillus albus sp. nov., and Fervidibacillus halotolerans sp. nov., isolated from tidal flat sediments.</title>
        <authorList>
            <person name="Kwon K.K."/>
            <person name="Yang S.-H."/>
        </authorList>
    </citation>
    <scope>NUCLEOTIDE SEQUENCE [LARGE SCALE GENOMIC DNA]</scope>
    <source>
        <strain evidence="2 3">DSM 23332</strain>
    </source>
</reference>
<protein>
    <recommendedName>
        <fullName evidence="4">Holin</fullName>
    </recommendedName>
</protein>
<evidence type="ECO:0000256" key="1">
    <source>
        <dbReference type="SAM" id="Phobius"/>
    </source>
</evidence>
<keyword evidence="1" id="KW-0812">Transmembrane</keyword>
<comment type="caution">
    <text evidence="2">The sequence shown here is derived from an EMBL/GenBank/DDBJ whole genome shotgun (WGS) entry which is preliminary data.</text>
</comment>
<evidence type="ECO:0000313" key="2">
    <source>
        <dbReference type="EMBL" id="MCU9595865.1"/>
    </source>
</evidence>
<evidence type="ECO:0000313" key="3">
    <source>
        <dbReference type="Proteomes" id="UP001208656"/>
    </source>
</evidence>
<keyword evidence="3" id="KW-1185">Reference proteome</keyword>
<accession>A0ABT2WJV1</accession>
<sequence length="87" mass="9464">MDLNIYDIALVPLISGLVEVFKQIGVPNRYCSLISIIIGLIFGILFIEEGTLKSSILIGLMLGLSASGLYSGTKCVHETIKHVKEDK</sequence>
<dbReference type="RefSeq" id="WP_263062407.1">
    <property type="nucleotide sequence ID" value="NZ_JAOUSE010000087.1"/>
</dbReference>
<gene>
    <name evidence="2" type="ORF">OEV82_15780</name>
</gene>
<dbReference type="Proteomes" id="UP001208656">
    <property type="component" value="Unassembled WGS sequence"/>
</dbReference>
<dbReference type="EMBL" id="JAOUSE010000087">
    <property type="protein sequence ID" value="MCU9595865.1"/>
    <property type="molecule type" value="Genomic_DNA"/>
</dbReference>
<proteinExistence type="predicted"/>
<feature type="transmembrane region" description="Helical" evidence="1">
    <location>
        <begin position="30"/>
        <end position="47"/>
    </location>
</feature>
<name>A0ABT2WJV1_9BACI</name>
<feature type="transmembrane region" description="Helical" evidence="1">
    <location>
        <begin position="53"/>
        <end position="72"/>
    </location>
</feature>
<organism evidence="2 3">
    <name type="scientific">Pallidibacillus thermolactis</name>
    <dbReference type="NCBI Taxonomy" id="251051"/>
    <lineage>
        <taxon>Bacteria</taxon>
        <taxon>Bacillati</taxon>
        <taxon>Bacillota</taxon>
        <taxon>Bacilli</taxon>
        <taxon>Bacillales</taxon>
        <taxon>Bacillaceae</taxon>
        <taxon>Pallidibacillus</taxon>
    </lineage>
</organism>
<keyword evidence="1" id="KW-1133">Transmembrane helix</keyword>